<accession>A0A8S5N346</accession>
<organism evidence="1">
    <name type="scientific">Siphoviridae sp. ctv0N24</name>
    <dbReference type="NCBI Taxonomy" id="2826509"/>
    <lineage>
        <taxon>Viruses</taxon>
        <taxon>Duplodnaviria</taxon>
        <taxon>Heunggongvirae</taxon>
        <taxon>Uroviricota</taxon>
        <taxon>Caudoviricetes</taxon>
    </lineage>
</organism>
<evidence type="ECO:0000313" key="1">
    <source>
        <dbReference type="EMBL" id="DAD89033.1"/>
    </source>
</evidence>
<reference evidence="1" key="1">
    <citation type="journal article" date="2021" name="Proc. Natl. Acad. Sci. U.S.A.">
        <title>A Catalog of Tens of Thousands of Viruses from Human Metagenomes Reveals Hidden Associations with Chronic Diseases.</title>
        <authorList>
            <person name="Tisza M.J."/>
            <person name="Buck C.B."/>
        </authorList>
    </citation>
    <scope>NUCLEOTIDE SEQUENCE</scope>
    <source>
        <strain evidence="1">Ctv0N24</strain>
    </source>
</reference>
<name>A0A8S5N346_9CAUD</name>
<dbReference type="EMBL" id="BK015052">
    <property type="protein sequence ID" value="DAD89033.1"/>
    <property type="molecule type" value="Genomic_DNA"/>
</dbReference>
<sequence>MGKVRMEMRNYTINLPRGLEVDIFDLPEDFKEQVEQAFREYTSGTAKAYMYVDKLGFIDRCVEYLNGDEDSDDVVNSLVEEAIIAEWRNNSEIIKEDDIYSIDFMEDCYRKGKEDARLNSHFGVDDHHIYDQIQKILVKVITIVMNYEDKEDTKC</sequence>
<proteinExistence type="predicted"/>
<protein>
    <submittedName>
        <fullName evidence="1">Stage V sporulation protein family</fullName>
    </submittedName>
</protein>